<proteinExistence type="predicted"/>
<name>A0AAV7NDW0_PLEWA</name>
<dbReference type="Proteomes" id="UP001066276">
    <property type="component" value="Chromosome 8"/>
</dbReference>
<sequence>MRPVPRPRPPLAPLRCPARLRGRAQLSPRERCSPDPAAAEQQETPGGASRLPPNGPHATLLGRGGRALAGTS</sequence>
<dbReference type="EMBL" id="JANPWB010000012">
    <property type="protein sequence ID" value="KAJ1113065.1"/>
    <property type="molecule type" value="Genomic_DNA"/>
</dbReference>
<feature type="compositionally biased region" description="Gly residues" evidence="1">
    <location>
        <begin position="62"/>
        <end position="72"/>
    </location>
</feature>
<organism evidence="2 3">
    <name type="scientific">Pleurodeles waltl</name>
    <name type="common">Iberian ribbed newt</name>
    <dbReference type="NCBI Taxonomy" id="8319"/>
    <lineage>
        <taxon>Eukaryota</taxon>
        <taxon>Metazoa</taxon>
        <taxon>Chordata</taxon>
        <taxon>Craniata</taxon>
        <taxon>Vertebrata</taxon>
        <taxon>Euteleostomi</taxon>
        <taxon>Amphibia</taxon>
        <taxon>Batrachia</taxon>
        <taxon>Caudata</taxon>
        <taxon>Salamandroidea</taxon>
        <taxon>Salamandridae</taxon>
        <taxon>Pleurodelinae</taxon>
        <taxon>Pleurodeles</taxon>
    </lineage>
</organism>
<comment type="caution">
    <text evidence="2">The sequence shown here is derived from an EMBL/GenBank/DDBJ whole genome shotgun (WGS) entry which is preliminary data.</text>
</comment>
<evidence type="ECO:0000313" key="3">
    <source>
        <dbReference type="Proteomes" id="UP001066276"/>
    </source>
</evidence>
<feature type="compositionally biased region" description="Pro residues" evidence="1">
    <location>
        <begin position="1"/>
        <end position="12"/>
    </location>
</feature>
<gene>
    <name evidence="2" type="ORF">NDU88_001324</name>
</gene>
<accession>A0AAV7NDW0</accession>
<protein>
    <submittedName>
        <fullName evidence="2">Uncharacterized protein</fullName>
    </submittedName>
</protein>
<evidence type="ECO:0000256" key="1">
    <source>
        <dbReference type="SAM" id="MobiDB-lite"/>
    </source>
</evidence>
<dbReference type="AlphaFoldDB" id="A0AAV7NDW0"/>
<reference evidence="2" key="1">
    <citation type="journal article" date="2022" name="bioRxiv">
        <title>Sequencing and chromosome-scale assembly of the giantPleurodeles waltlgenome.</title>
        <authorList>
            <person name="Brown T."/>
            <person name="Elewa A."/>
            <person name="Iarovenko S."/>
            <person name="Subramanian E."/>
            <person name="Araus A.J."/>
            <person name="Petzold A."/>
            <person name="Susuki M."/>
            <person name="Suzuki K.-i.T."/>
            <person name="Hayashi T."/>
            <person name="Toyoda A."/>
            <person name="Oliveira C."/>
            <person name="Osipova E."/>
            <person name="Leigh N.D."/>
            <person name="Simon A."/>
            <person name="Yun M.H."/>
        </authorList>
    </citation>
    <scope>NUCLEOTIDE SEQUENCE</scope>
    <source>
        <strain evidence="2">20211129_DDA</strain>
        <tissue evidence="2">Liver</tissue>
    </source>
</reference>
<evidence type="ECO:0000313" key="2">
    <source>
        <dbReference type="EMBL" id="KAJ1113065.1"/>
    </source>
</evidence>
<keyword evidence="3" id="KW-1185">Reference proteome</keyword>
<feature type="region of interest" description="Disordered" evidence="1">
    <location>
        <begin position="1"/>
        <end position="72"/>
    </location>
</feature>